<dbReference type="EMBL" id="CM039429">
    <property type="protein sequence ID" value="KAI4348003.1"/>
    <property type="molecule type" value="Genomic_DNA"/>
</dbReference>
<keyword evidence="2" id="KW-1185">Reference proteome</keyword>
<reference evidence="1 2" key="1">
    <citation type="journal article" date="2022" name="DNA Res.">
        <title>Chromosomal-level genome assembly of the orchid tree Bauhinia variegata (Leguminosae; Cercidoideae) supports the allotetraploid origin hypothesis of Bauhinia.</title>
        <authorList>
            <person name="Zhong Y."/>
            <person name="Chen Y."/>
            <person name="Zheng D."/>
            <person name="Pang J."/>
            <person name="Liu Y."/>
            <person name="Luo S."/>
            <person name="Meng S."/>
            <person name="Qian L."/>
            <person name="Wei D."/>
            <person name="Dai S."/>
            <person name="Zhou R."/>
        </authorList>
    </citation>
    <scope>NUCLEOTIDE SEQUENCE [LARGE SCALE GENOMIC DNA]</scope>
    <source>
        <strain evidence="1">BV-YZ2020</strain>
    </source>
</reference>
<evidence type="ECO:0000313" key="1">
    <source>
        <dbReference type="EMBL" id="KAI4348003.1"/>
    </source>
</evidence>
<comment type="caution">
    <text evidence="1">The sequence shown here is derived from an EMBL/GenBank/DDBJ whole genome shotgun (WGS) entry which is preliminary data.</text>
</comment>
<protein>
    <submittedName>
        <fullName evidence="1">Uncharacterized protein</fullName>
    </submittedName>
</protein>
<gene>
    <name evidence="1" type="ORF">L6164_008768</name>
</gene>
<sequence>MADQLVDHVTESFNEGKSPASSDSDDCKAPPVKNTSLKSKVYRLFGRDKPVHKVLGGGKPADICLWRNKKNSGVVFGGATLLWFLFEILEYHLITFICHMLIVSLGTLFLWSNASVFISRGPPQMPEVVIPEKCALEIASLLRTEINRAFVDLRHIASGRDLKHFLGVIAALWVISIVGKWFSFLTLLYISVVLLFTLPLGYEKYEDQVDSFAEKAMAEIKKQYKVFDAQVLSKIPPMGAVKRD</sequence>
<proteinExistence type="predicted"/>
<accession>A0ACB9PHP7</accession>
<dbReference type="Proteomes" id="UP000828941">
    <property type="component" value="Chromosome 4"/>
</dbReference>
<evidence type="ECO:0000313" key="2">
    <source>
        <dbReference type="Proteomes" id="UP000828941"/>
    </source>
</evidence>
<name>A0ACB9PHP7_BAUVA</name>
<organism evidence="1 2">
    <name type="scientific">Bauhinia variegata</name>
    <name type="common">Purple orchid tree</name>
    <name type="synonym">Phanera variegata</name>
    <dbReference type="NCBI Taxonomy" id="167791"/>
    <lineage>
        <taxon>Eukaryota</taxon>
        <taxon>Viridiplantae</taxon>
        <taxon>Streptophyta</taxon>
        <taxon>Embryophyta</taxon>
        <taxon>Tracheophyta</taxon>
        <taxon>Spermatophyta</taxon>
        <taxon>Magnoliopsida</taxon>
        <taxon>eudicotyledons</taxon>
        <taxon>Gunneridae</taxon>
        <taxon>Pentapetalae</taxon>
        <taxon>rosids</taxon>
        <taxon>fabids</taxon>
        <taxon>Fabales</taxon>
        <taxon>Fabaceae</taxon>
        <taxon>Cercidoideae</taxon>
        <taxon>Cercideae</taxon>
        <taxon>Bauhiniinae</taxon>
        <taxon>Bauhinia</taxon>
    </lineage>
</organism>